<gene>
    <name evidence="2" type="ORF">D2L64_26895</name>
</gene>
<reference evidence="2 3" key="1">
    <citation type="submission" date="2018-08" db="EMBL/GenBank/DDBJ databases">
        <title>Jishengella sp. nov., isolated from a root of Azadirachta indica A. Juss. var. siamensis Valenton.</title>
        <authorList>
            <person name="Kuncharoen N."/>
            <person name="Tanasupawat S."/>
            <person name="Kudo T."/>
            <person name="Ohkuma M."/>
        </authorList>
    </citation>
    <scope>NUCLEOTIDE SEQUENCE [LARGE SCALE GENOMIC DNA]</scope>
    <source>
        <strain evidence="2 3">AZ1-13</strain>
    </source>
</reference>
<dbReference type="PANTHER" id="PTHR33498:SF1">
    <property type="entry name" value="TRANSPOSASE FOR INSERTION SEQUENCE ELEMENT IS1557"/>
    <property type="match status" value="1"/>
</dbReference>
<comment type="caution">
    <text evidence="2">The sequence shown here is derived from an EMBL/GenBank/DDBJ whole genome shotgun (WGS) entry which is preliminary data.</text>
</comment>
<feature type="non-terminal residue" evidence="2">
    <location>
        <position position="364"/>
    </location>
</feature>
<protein>
    <submittedName>
        <fullName evidence="2">ISL3 family transposase</fullName>
    </submittedName>
</protein>
<organism evidence="2 3">
    <name type="scientific">Micromonospora radicis</name>
    <dbReference type="NCBI Taxonomy" id="1894971"/>
    <lineage>
        <taxon>Bacteria</taxon>
        <taxon>Bacillati</taxon>
        <taxon>Actinomycetota</taxon>
        <taxon>Actinomycetes</taxon>
        <taxon>Micromonosporales</taxon>
        <taxon>Micromonosporaceae</taxon>
        <taxon>Micromonospora</taxon>
    </lineage>
</organism>
<dbReference type="InterPro" id="IPR047951">
    <property type="entry name" value="Transpos_ISL3"/>
</dbReference>
<feature type="domain" description="Transposase IS204/IS1001/IS1096/IS1165 DDE" evidence="1">
    <location>
        <begin position="265"/>
        <end position="363"/>
    </location>
</feature>
<dbReference type="Proteomes" id="UP000283832">
    <property type="component" value="Unassembled WGS sequence"/>
</dbReference>
<proteinExistence type="predicted"/>
<sequence length="364" mass="40257">MLPEPPVGEVRVVGIDDFALRRRHVYATIVVDLETRRPVEVLEGRDAGSVVAWLAEHPEVEVVCRDRGRAYAEAARAGAPQAVQVADRWHLWNNLCEAVDKTVAAHHGCIKAAFTPTQPPAQTPAPPLPDAHLDVRGRPRVLAARTAERYQAVQELVAAGRSLRGISRDLQLDYYAVRRYARAASLDELIAPAIHRRSVLDAFKPYIYERFTDGQRNAVQLYREVRQQGYTGSASTVNLYVHLLKRGATTPPTPRPIPAPRCAATLLLTHPDRLPPEQTGNLHDVQAACPHLTAAGQHVRAFAKMLTNLTGQQHLSEWIDNVRADDLPHLRQFTDGLRTDYDAVLAGLATPWSSGQVEGQNTRA</sequence>
<keyword evidence="3" id="KW-1185">Reference proteome</keyword>
<evidence type="ECO:0000313" key="2">
    <source>
        <dbReference type="EMBL" id="RIV29779.1"/>
    </source>
</evidence>
<dbReference type="AlphaFoldDB" id="A0A418MMI4"/>
<accession>A0A418MMI4</accession>
<dbReference type="InterPro" id="IPR002560">
    <property type="entry name" value="Transposase_DDE"/>
</dbReference>
<dbReference type="Pfam" id="PF01610">
    <property type="entry name" value="DDE_Tnp_ISL3"/>
    <property type="match status" value="2"/>
</dbReference>
<name>A0A418MMI4_9ACTN</name>
<dbReference type="EMBL" id="QXEC01000061">
    <property type="protein sequence ID" value="RIV29779.1"/>
    <property type="molecule type" value="Genomic_DNA"/>
</dbReference>
<dbReference type="PANTHER" id="PTHR33498">
    <property type="entry name" value="TRANSPOSASE FOR INSERTION SEQUENCE ELEMENT IS1557"/>
    <property type="match status" value="1"/>
</dbReference>
<evidence type="ECO:0000313" key="3">
    <source>
        <dbReference type="Proteomes" id="UP000283832"/>
    </source>
</evidence>
<dbReference type="NCBIfam" id="NF033550">
    <property type="entry name" value="transpos_ISL3"/>
    <property type="match status" value="1"/>
</dbReference>
<feature type="domain" description="Transposase IS204/IS1001/IS1096/IS1165 DDE" evidence="1">
    <location>
        <begin position="13"/>
        <end position="105"/>
    </location>
</feature>
<evidence type="ECO:0000259" key="1">
    <source>
        <dbReference type="Pfam" id="PF01610"/>
    </source>
</evidence>